<evidence type="ECO:0008006" key="3">
    <source>
        <dbReference type="Google" id="ProtNLM"/>
    </source>
</evidence>
<name>A0A1T5HSL8_9BACT</name>
<evidence type="ECO:0000313" key="2">
    <source>
        <dbReference type="Proteomes" id="UP000191055"/>
    </source>
</evidence>
<reference evidence="1 2" key="1">
    <citation type="submission" date="2017-02" db="EMBL/GenBank/DDBJ databases">
        <authorList>
            <person name="Peterson S.W."/>
        </authorList>
    </citation>
    <scope>NUCLEOTIDE SEQUENCE [LARGE SCALE GENOMIC DNA]</scope>
    <source>
        <strain evidence="1 2">DSM 24412</strain>
    </source>
</reference>
<protein>
    <recommendedName>
        <fullName evidence="3">Transposase DDE domain-containing protein</fullName>
    </recommendedName>
</protein>
<accession>A0A1T5HSL8</accession>
<keyword evidence="2" id="KW-1185">Reference proteome</keyword>
<dbReference type="EMBL" id="FUYV01000017">
    <property type="protein sequence ID" value="SKC23511.1"/>
    <property type="molecule type" value="Genomic_DNA"/>
</dbReference>
<dbReference type="AlphaFoldDB" id="A0A1T5HSL8"/>
<proteinExistence type="predicted"/>
<organism evidence="1 2">
    <name type="scientific">Alkalitalea saponilacus</name>
    <dbReference type="NCBI Taxonomy" id="889453"/>
    <lineage>
        <taxon>Bacteria</taxon>
        <taxon>Pseudomonadati</taxon>
        <taxon>Bacteroidota</taxon>
        <taxon>Bacteroidia</taxon>
        <taxon>Marinilabiliales</taxon>
        <taxon>Marinilabiliaceae</taxon>
        <taxon>Alkalitalea</taxon>
    </lineage>
</organism>
<evidence type="ECO:0000313" key="1">
    <source>
        <dbReference type="EMBL" id="SKC23511.1"/>
    </source>
</evidence>
<feature type="non-terminal residue" evidence="1">
    <location>
        <position position="1"/>
    </location>
</feature>
<sequence length="104" mass="12450">NNLWMIEKAFRISKTDLKIRPIYHRLRERIEAHICISFVSYLIFKEFERALKDSNTNISVNQAVKQINKMHEVYFQYSNGNNQRILLKNNSTQELIMEVVNNSF</sequence>
<dbReference type="Proteomes" id="UP000191055">
    <property type="component" value="Unassembled WGS sequence"/>
</dbReference>
<gene>
    <name evidence="1" type="ORF">SAMN03080601_02786</name>
</gene>